<dbReference type="GeneID" id="14923227"/>
<evidence type="ECO:0000313" key="5">
    <source>
        <dbReference type="EMBL" id="ELR22296.1"/>
    </source>
</evidence>
<dbReference type="EMBL" id="KB007885">
    <property type="protein sequence ID" value="ELR22296.1"/>
    <property type="molecule type" value="Genomic_DNA"/>
</dbReference>
<dbReference type="InterPro" id="IPR051428">
    <property type="entry name" value="Sphingo_Act-Surfact_Prot"/>
</dbReference>
<keyword evidence="2" id="KW-0325">Glycoprotein</keyword>
<dbReference type="GO" id="GO:0005764">
    <property type="term" value="C:lysosome"/>
    <property type="evidence" value="ECO:0007669"/>
    <property type="project" value="InterPro"/>
</dbReference>
<evidence type="ECO:0000256" key="1">
    <source>
        <dbReference type="ARBA" id="ARBA00023157"/>
    </source>
</evidence>
<dbReference type="SUPFAM" id="SSF47862">
    <property type="entry name" value="Saposin"/>
    <property type="match status" value="2"/>
</dbReference>
<sequence>MAKLAYGLLMIILAICCTTAWAKQEGKMQGGAYSPCDMCRFLVGYVEDLVGQKQSVADIVTVCSAMCGLAPREMAAACRGFVSSYVPFLVQYLIDTENPAAACSSVGVCPVDDVVASGDAAVLYIPRSAATDECTLCETVTGFVQGYLYANHTEQEIQEGLDALCSLLPDSQQCTTMVDQYLAAIYMFLRSYANPHLVCAEIKLCSQK</sequence>
<dbReference type="GO" id="GO:0016020">
    <property type="term" value="C:membrane"/>
    <property type="evidence" value="ECO:0007669"/>
    <property type="project" value="GOC"/>
</dbReference>
<dbReference type="PANTHER" id="PTHR11480">
    <property type="entry name" value="SAPOSIN-RELATED"/>
    <property type="match status" value="1"/>
</dbReference>
<dbReference type="OrthoDB" id="19956at2759"/>
<dbReference type="PRINTS" id="PR01797">
    <property type="entry name" value="SAPOSIN"/>
</dbReference>
<dbReference type="PANTHER" id="PTHR11480:SF3">
    <property type="entry name" value="BCDNA.GH08312"/>
    <property type="match status" value="1"/>
</dbReference>
<protein>
    <submittedName>
        <fullName evidence="5">Saposin, putative</fullName>
    </submittedName>
</protein>
<dbReference type="VEuPathDB" id="AmoebaDB:ACA1_252200"/>
<dbReference type="Pfam" id="PF03489">
    <property type="entry name" value="SapB_2"/>
    <property type="match status" value="2"/>
</dbReference>
<evidence type="ECO:0000256" key="3">
    <source>
        <dbReference type="SAM" id="SignalP"/>
    </source>
</evidence>
<organism evidence="5 6">
    <name type="scientific">Acanthamoeba castellanii (strain ATCC 30010 / Neff)</name>
    <dbReference type="NCBI Taxonomy" id="1257118"/>
    <lineage>
        <taxon>Eukaryota</taxon>
        <taxon>Amoebozoa</taxon>
        <taxon>Discosea</taxon>
        <taxon>Longamoebia</taxon>
        <taxon>Centramoebida</taxon>
        <taxon>Acanthamoebidae</taxon>
        <taxon>Acanthamoeba</taxon>
    </lineage>
</organism>
<feature type="domain" description="Saposin B-type" evidence="4">
    <location>
        <begin position="130"/>
        <end position="208"/>
    </location>
</feature>
<dbReference type="KEGG" id="acan:ACA1_252200"/>
<gene>
    <name evidence="5" type="ORF">ACA1_252200</name>
</gene>
<feature type="signal peptide" evidence="3">
    <location>
        <begin position="1"/>
        <end position="22"/>
    </location>
</feature>
<evidence type="ECO:0000259" key="4">
    <source>
        <dbReference type="PROSITE" id="PS50015"/>
    </source>
</evidence>
<dbReference type="InterPro" id="IPR008139">
    <property type="entry name" value="SaposinB_dom"/>
</dbReference>
<evidence type="ECO:0000313" key="6">
    <source>
        <dbReference type="Proteomes" id="UP000011083"/>
    </source>
</evidence>
<evidence type="ECO:0000256" key="2">
    <source>
        <dbReference type="ARBA" id="ARBA00023180"/>
    </source>
</evidence>
<reference evidence="5 6" key="1">
    <citation type="journal article" date="2013" name="Genome Biol.">
        <title>Genome of Acanthamoeba castellanii highlights extensive lateral gene transfer and early evolution of tyrosine kinase signaling.</title>
        <authorList>
            <person name="Clarke M."/>
            <person name="Lohan A.J."/>
            <person name="Liu B."/>
            <person name="Lagkouvardos I."/>
            <person name="Roy S."/>
            <person name="Zafar N."/>
            <person name="Bertelli C."/>
            <person name="Schilde C."/>
            <person name="Kianianmomeni A."/>
            <person name="Burglin T.R."/>
            <person name="Frech C."/>
            <person name="Turcotte B."/>
            <person name="Kopec K.O."/>
            <person name="Synnott J.M."/>
            <person name="Choo C."/>
            <person name="Paponov I."/>
            <person name="Finkler A."/>
            <person name="Soon Heng Tan C."/>
            <person name="Hutchins A.P."/>
            <person name="Weinmeier T."/>
            <person name="Rattei T."/>
            <person name="Chu J.S."/>
            <person name="Gimenez G."/>
            <person name="Irimia M."/>
            <person name="Rigden D.J."/>
            <person name="Fitzpatrick D.A."/>
            <person name="Lorenzo-Morales J."/>
            <person name="Bateman A."/>
            <person name="Chiu C.H."/>
            <person name="Tang P."/>
            <person name="Hegemann P."/>
            <person name="Fromm H."/>
            <person name="Raoult D."/>
            <person name="Greub G."/>
            <person name="Miranda-Saavedra D."/>
            <person name="Chen N."/>
            <person name="Nash P."/>
            <person name="Ginger M.L."/>
            <person name="Horn M."/>
            <person name="Schaap P."/>
            <person name="Caler L."/>
            <person name="Loftus B."/>
        </authorList>
    </citation>
    <scope>NUCLEOTIDE SEQUENCE [LARGE SCALE GENOMIC DNA]</scope>
    <source>
        <strain evidence="5 6">Neff</strain>
    </source>
</reference>
<dbReference type="InterPro" id="IPR011001">
    <property type="entry name" value="Saposin-like"/>
</dbReference>
<dbReference type="AlphaFoldDB" id="L8HD22"/>
<proteinExistence type="predicted"/>
<dbReference type="STRING" id="1257118.L8HD22"/>
<dbReference type="InterPro" id="IPR007856">
    <property type="entry name" value="SapB_1"/>
</dbReference>
<keyword evidence="3" id="KW-0732">Signal</keyword>
<dbReference type="Gene3D" id="1.10.225.10">
    <property type="entry name" value="Saposin-like"/>
    <property type="match status" value="2"/>
</dbReference>
<dbReference type="InterPro" id="IPR008373">
    <property type="entry name" value="Saposin"/>
</dbReference>
<keyword evidence="1" id="KW-1015">Disulfide bond</keyword>
<dbReference type="InterPro" id="IPR008138">
    <property type="entry name" value="SapB_2"/>
</dbReference>
<name>L8HD22_ACACF</name>
<dbReference type="OMA" id="AICNEIR"/>
<feature type="chain" id="PRO_5003990351" evidence="3">
    <location>
        <begin position="23"/>
        <end position="208"/>
    </location>
</feature>
<dbReference type="Proteomes" id="UP000011083">
    <property type="component" value="Unassembled WGS sequence"/>
</dbReference>
<dbReference type="Pfam" id="PF05184">
    <property type="entry name" value="SapB_1"/>
    <property type="match status" value="2"/>
</dbReference>
<dbReference type="PROSITE" id="PS50015">
    <property type="entry name" value="SAP_B"/>
    <property type="match status" value="2"/>
</dbReference>
<feature type="domain" description="Saposin B-type" evidence="4">
    <location>
        <begin position="32"/>
        <end position="113"/>
    </location>
</feature>
<dbReference type="SMART" id="SM00741">
    <property type="entry name" value="SapB"/>
    <property type="match status" value="2"/>
</dbReference>
<dbReference type="RefSeq" id="XP_004367552.1">
    <property type="nucleotide sequence ID" value="XM_004367495.1"/>
</dbReference>
<dbReference type="GO" id="GO:0006665">
    <property type="term" value="P:sphingolipid metabolic process"/>
    <property type="evidence" value="ECO:0007669"/>
    <property type="project" value="InterPro"/>
</dbReference>
<accession>L8HD22</accession>
<keyword evidence="6" id="KW-1185">Reference proteome</keyword>